<comment type="caution">
    <text evidence="1">The sequence shown here is derived from an EMBL/GenBank/DDBJ whole genome shotgun (WGS) entry which is preliminary data.</text>
</comment>
<name>A0ACA9R223_9GLOM</name>
<gene>
    <name evidence="1" type="ORF">ACOLOM_LOCUS13932</name>
</gene>
<dbReference type="EMBL" id="CAJVPT010066360">
    <property type="protein sequence ID" value="CAG8773277.1"/>
    <property type="molecule type" value="Genomic_DNA"/>
</dbReference>
<feature type="non-terminal residue" evidence="1">
    <location>
        <position position="160"/>
    </location>
</feature>
<feature type="non-terminal residue" evidence="1">
    <location>
        <position position="1"/>
    </location>
</feature>
<sequence length="160" mass="17942">HTEALHRGNKRVEEMQVASFYSSLPKWRPALDMHKMHLRTRSCAKGATSTLVLQSAPMTPKPYPVTRNNKPGQDTSATKKPAPANIVPTFATVEHCVRNRDHDPKTSVQEQKLTKTYGTFIADFTTMNTELVMLHQSALHARESRAVRIDSARSADPHLD</sequence>
<organism evidence="1 2">
    <name type="scientific">Acaulospora colombiana</name>
    <dbReference type="NCBI Taxonomy" id="27376"/>
    <lineage>
        <taxon>Eukaryota</taxon>
        <taxon>Fungi</taxon>
        <taxon>Fungi incertae sedis</taxon>
        <taxon>Mucoromycota</taxon>
        <taxon>Glomeromycotina</taxon>
        <taxon>Glomeromycetes</taxon>
        <taxon>Diversisporales</taxon>
        <taxon>Acaulosporaceae</taxon>
        <taxon>Acaulospora</taxon>
    </lineage>
</organism>
<evidence type="ECO:0000313" key="1">
    <source>
        <dbReference type="EMBL" id="CAG8773277.1"/>
    </source>
</evidence>
<accession>A0ACA9R223</accession>
<reference evidence="1" key="1">
    <citation type="submission" date="2021-06" db="EMBL/GenBank/DDBJ databases">
        <authorList>
            <person name="Kallberg Y."/>
            <person name="Tangrot J."/>
            <person name="Rosling A."/>
        </authorList>
    </citation>
    <scope>NUCLEOTIDE SEQUENCE</scope>
    <source>
        <strain evidence="1">CL356</strain>
    </source>
</reference>
<evidence type="ECO:0000313" key="2">
    <source>
        <dbReference type="Proteomes" id="UP000789525"/>
    </source>
</evidence>
<dbReference type="Proteomes" id="UP000789525">
    <property type="component" value="Unassembled WGS sequence"/>
</dbReference>
<protein>
    <submittedName>
        <fullName evidence="1">10365_t:CDS:1</fullName>
    </submittedName>
</protein>
<proteinExistence type="predicted"/>
<keyword evidence="2" id="KW-1185">Reference proteome</keyword>